<evidence type="ECO:0000313" key="4">
    <source>
        <dbReference type="Proteomes" id="UP000053989"/>
    </source>
</evidence>
<dbReference type="EMBL" id="KN822009">
    <property type="protein sequence ID" value="KIM68494.1"/>
    <property type="molecule type" value="Genomic_DNA"/>
</dbReference>
<dbReference type="STRING" id="1036808.A0A0C3EJT6"/>
<dbReference type="PROSITE" id="PS50211">
    <property type="entry name" value="DENN"/>
    <property type="match status" value="1"/>
</dbReference>
<accession>A0A0C3EJT6</accession>
<dbReference type="InterPro" id="IPR037516">
    <property type="entry name" value="Tripartite_DENN"/>
</dbReference>
<name>A0A0C3EJT6_9AGAM</name>
<evidence type="ECO:0000259" key="2">
    <source>
        <dbReference type="PROSITE" id="PS50211"/>
    </source>
</evidence>
<protein>
    <recommendedName>
        <fullName evidence="2">UDENN domain-containing protein</fullName>
    </recommendedName>
</protein>
<dbReference type="AlphaFoldDB" id="A0A0C3EJT6"/>
<dbReference type="PANTHER" id="PTHR13677">
    <property type="entry name" value="LD41638P"/>
    <property type="match status" value="1"/>
</dbReference>
<dbReference type="GO" id="GO:0055037">
    <property type="term" value="C:recycling endosome"/>
    <property type="evidence" value="ECO:0007669"/>
    <property type="project" value="TreeGrafter"/>
</dbReference>
<dbReference type="HOGENOM" id="CLU_017013_0_0_1"/>
<dbReference type="InterPro" id="IPR024224">
    <property type="entry name" value="DENND6"/>
</dbReference>
<dbReference type="OrthoDB" id="10265409at2759"/>
<sequence length="575" mass="64763">MTLEFHGANELEEQDIGLFYSLPSSCTVSDTETSSAFIPSRQISQVHLELPSRHAFTFLKSTSMSDVVEAQQIQPVLHQRTLARSNTLPRRVQNASWHGSTDTTAFDFPDGKILNMRQWMLGFVVVDFDLDLGPVVRAVYPPMYLSPSEKENIAFSAFPDSLQFDQGTEVHSFRIRVYPSSPNEPCGGTLKPPEPLDGFMYGYSYFSQTRDSGSKRGYKQLSLVLLAYHQYPALFTSVVSKLGPFFQTHGITILETACHNIANWQTPSPGLTLELGFLGSVLQVELPTSSDSQQLAETASFDQKFDPREHVLASSVPFDPPPINLFEASLSHLWSVWECLMLCEPILVYGPSPSMTSQAVWWLRDLIRPVPLAADIRPYFTIHDRDHALLVNRAAPKAGLIIGVTNPFFEKSCTHWPHILSVGRKIKQGAATVVTGPSAGWTTKTHRRYISKDRQLLRRLEQACTGSESDRLQASLELRRHFCSRTNAVLVPLNRYLNALIPSPAERDAFLGPRRLKPFNLTDFFSSLRSNPSALPFKSSSKQKEFYERWLKTPAFGLWLAQQEVVVRDALREKR</sequence>
<feature type="domain" description="UDENN" evidence="2">
    <location>
        <begin position="121"/>
        <end position="561"/>
    </location>
</feature>
<evidence type="ECO:0000256" key="1">
    <source>
        <dbReference type="ARBA" id="ARBA00007159"/>
    </source>
</evidence>
<comment type="similarity">
    <text evidence="1">Belongs to the DENND6 family.</text>
</comment>
<proteinExistence type="inferred from homology"/>
<dbReference type="Proteomes" id="UP000053989">
    <property type="component" value="Unassembled WGS sequence"/>
</dbReference>
<dbReference type="PANTHER" id="PTHR13677:SF0">
    <property type="entry name" value="LD41638P"/>
    <property type="match status" value="1"/>
</dbReference>
<evidence type="ECO:0000313" key="3">
    <source>
        <dbReference type="EMBL" id="KIM68494.1"/>
    </source>
</evidence>
<dbReference type="InParanoid" id="A0A0C3EJT6"/>
<gene>
    <name evidence="3" type="ORF">SCLCIDRAFT_1209320</name>
</gene>
<organism evidence="3 4">
    <name type="scientific">Scleroderma citrinum Foug A</name>
    <dbReference type="NCBI Taxonomy" id="1036808"/>
    <lineage>
        <taxon>Eukaryota</taxon>
        <taxon>Fungi</taxon>
        <taxon>Dikarya</taxon>
        <taxon>Basidiomycota</taxon>
        <taxon>Agaricomycotina</taxon>
        <taxon>Agaricomycetes</taxon>
        <taxon>Agaricomycetidae</taxon>
        <taxon>Boletales</taxon>
        <taxon>Sclerodermatineae</taxon>
        <taxon>Sclerodermataceae</taxon>
        <taxon>Scleroderma</taxon>
    </lineage>
</organism>
<reference evidence="4" key="2">
    <citation type="submission" date="2015-01" db="EMBL/GenBank/DDBJ databases">
        <title>Evolutionary Origins and Diversification of the Mycorrhizal Mutualists.</title>
        <authorList>
            <consortium name="DOE Joint Genome Institute"/>
            <consortium name="Mycorrhizal Genomics Consortium"/>
            <person name="Kohler A."/>
            <person name="Kuo A."/>
            <person name="Nagy L.G."/>
            <person name="Floudas D."/>
            <person name="Copeland A."/>
            <person name="Barry K.W."/>
            <person name="Cichocki N."/>
            <person name="Veneault-Fourrey C."/>
            <person name="LaButti K."/>
            <person name="Lindquist E.A."/>
            <person name="Lipzen A."/>
            <person name="Lundell T."/>
            <person name="Morin E."/>
            <person name="Murat C."/>
            <person name="Riley R."/>
            <person name="Ohm R."/>
            <person name="Sun H."/>
            <person name="Tunlid A."/>
            <person name="Henrissat B."/>
            <person name="Grigoriev I.V."/>
            <person name="Hibbett D.S."/>
            <person name="Martin F."/>
        </authorList>
    </citation>
    <scope>NUCLEOTIDE SEQUENCE [LARGE SCALE GENOMIC DNA]</scope>
    <source>
        <strain evidence="4">Foug A</strain>
    </source>
</reference>
<dbReference type="GO" id="GO:0005085">
    <property type="term" value="F:guanyl-nucleotide exchange factor activity"/>
    <property type="evidence" value="ECO:0007669"/>
    <property type="project" value="InterPro"/>
</dbReference>
<keyword evidence="4" id="KW-1185">Reference proteome</keyword>
<reference evidence="3 4" key="1">
    <citation type="submission" date="2014-04" db="EMBL/GenBank/DDBJ databases">
        <authorList>
            <consortium name="DOE Joint Genome Institute"/>
            <person name="Kuo A."/>
            <person name="Kohler A."/>
            <person name="Nagy L.G."/>
            <person name="Floudas D."/>
            <person name="Copeland A."/>
            <person name="Barry K.W."/>
            <person name="Cichocki N."/>
            <person name="Veneault-Fourrey C."/>
            <person name="LaButti K."/>
            <person name="Lindquist E.A."/>
            <person name="Lipzen A."/>
            <person name="Lundell T."/>
            <person name="Morin E."/>
            <person name="Murat C."/>
            <person name="Sun H."/>
            <person name="Tunlid A."/>
            <person name="Henrissat B."/>
            <person name="Grigoriev I.V."/>
            <person name="Hibbett D.S."/>
            <person name="Martin F."/>
            <person name="Nordberg H.P."/>
            <person name="Cantor M.N."/>
            <person name="Hua S.X."/>
        </authorList>
    </citation>
    <scope>NUCLEOTIDE SEQUENCE [LARGE SCALE GENOMIC DNA]</scope>
    <source>
        <strain evidence="3 4">Foug A</strain>
    </source>
</reference>